<dbReference type="EMBL" id="FCOB02000084">
    <property type="protein sequence ID" value="SAL04340.1"/>
    <property type="molecule type" value="Genomic_DNA"/>
</dbReference>
<reference evidence="1" key="1">
    <citation type="submission" date="2016-01" db="EMBL/GenBank/DDBJ databases">
        <authorList>
            <person name="Peeters C."/>
        </authorList>
    </citation>
    <scope>NUCLEOTIDE SEQUENCE [LARGE SCALE GENOMIC DNA]</scope>
    <source>
        <strain evidence="1">LMG 29326</strain>
    </source>
</reference>
<protein>
    <submittedName>
        <fullName evidence="1">Uncharacterized protein</fullName>
    </submittedName>
</protein>
<accession>A0A158EC94</accession>
<evidence type="ECO:0000313" key="2">
    <source>
        <dbReference type="Proteomes" id="UP000054978"/>
    </source>
</evidence>
<gene>
    <name evidence="1" type="ORF">AWB83_07013</name>
</gene>
<proteinExistence type="predicted"/>
<keyword evidence="2" id="KW-1185">Reference proteome</keyword>
<dbReference type="RefSeq" id="WP_143750165.1">
    <property type="nucleotide sequence ID" value="NZ_FCOB02000084.1"/>
</dbReference>
<sequence>MPGITNIQTSSNIAAAMGAWSSFTQTLNSYRKGHAEQQDVVQAGASFVTAASALSSSQFAQAFSGIGGFATSMINWGADLQAYRQAVADRNARAQDAAFVALVGDAAGLSEAVASGVGVIAQQTGQAALATAAESMSTAAGVIGGVSAVIGFGMYTIYGIRDYFQELDNQLIIPLIWITKVAKGGRGGRDINDSPAFRFSRKFILSTASCQCFWIKGFPSFLLK</sequence>
<comment type="caution">
    <text evidence="1">The sequence shown here is derived from an EMBL/GenBank/DDBJ whole genome shotgun (WGS) entry which is preliminary data.</text>
</comment>
<name>A0A158EC94_9BURK</name>
<evidence type="ECO:0000313" key="1">
    <source>
        <dbReference type="EMBL" id="SAL04340.1"/>
    </source>
</evidence>
<dbReference type="AlphaFoldDB" id="A0A158EC94"/>
<organism evidence="1 2">
    <name type="scientific">Caballeronia ptereochthonis</name>
    <dbReference type="NCBI Taxonomy" id="1777144"/>
    <lineage>
        <taxon>Bacteria</taxon>
        <taxon>Pseudomonadati</taxon>
        <taxon>Pseudomonadota</taxon>
        <taxon>Betaproteobacteria</taxon>
        <taxon>Burkholderiales</taxon>
        <taxon>Burkholderiaceae</taxon>
        <taxon>Caballeronia</taxon>
    </lineage>
</organism>
<dbReference type="Proteomes" id="UP000054978">
    <property type="component" value="Unassembled WGS sequence"/>
</dbReference>